<dbReference type="EMBL" id="JAAOAO010000405">
    <property type="protein sequence ID" value="KAF5543366.1"/>
    <property type="molecule type" value="Genomic_DNA"/>
</dbReference>
<protein>
    <submittedName>
        <fullName evidence="1">Uncharacterized protein</fullName>
    </submittedName>
</protein>
<proteinExistence type="predicted"/>
<organism evidence="1 2">
    <name type="scientific">Fusarium napiforme</name>
    <dbReference type="NCBI Taxonomy" id="42672"/>
    <lineage>
        <taxon>Eukaryota</taxon>
        <taxon>Fungi</taxon>
        <taxon>Dikarya</taxon>
        <taxon>Ascomycota</taxon>
        <taxon>Pezizomycotina</taxon>
        <taxon>Sordariomycetes</taxon>
        <taxon>Hypocreomycetidae</taxon>
        <taxon>Hypocreales</taxon>
        <taxon>Nectriaceae</taxon>
        <taxon>Fusarium</taxon>
        <taxon>Fusarium fujikuroi species complex</taxon>
    </lineage>
</organism>
<gene>
    <name evidence="1" type="ORF">FNAPI_9688</name>
</gene>
<sequence length="111" mass="12145">MPGLMVSKRFPKWYDLLEQAISSGDIDANGPMKGFPWSGSFCSDLGWEGCGDTIRALQKKFDESGFNMSILPVDPNTASLSAALISRPAVRFRDRNLQHGNVPKITQATAI</sequence>
<accession>A0A8H5MV04</accession>
<dbReference type="AlphaFoldDB" id="A0A8H5MV04"/>
<evidence type="ECO:0000313" key="1">
    <source>
        <dbReference type="EMBL" id="KAF5543366.1"/>
    </source>
</evidence>
<name>A0A8H5MV04_9HYPO</name>
<reference evidence="1 2" key="1">
    <citation type="submission" date="2020-05" db="EMBL/GenBank/DDBJ databases">
        <title>Identification and distribution of gene clusters putatively required for synthesis of sphingolipid metabolism inhibitors in phylogenetically diverse species of the filamentous fungus Fusarium.</title>
        <authorList>
            <person name="Kim H.-S."/>
            <person name="Busman M."/>
            <person name="Brown D.W."/>
            <person name="Divon H."/>
            <person name="Uhlig S."/>
            <person name="Proctor R.H."/>
        </authorList>
    </citation>
    <scope>NUCLEOTIDE SEQUENCE [LARGE SCALE GENOMIC DNA]</scope>
    <source>
        <strain evidence="1 2">NRRL 25196</strain>
    </source>
</reference>
<evidence type="ECO:0000313" key="2">
    <source>
        <dbReference type="Proteomes" id="UP000574317"/>
    </source>
</evidence>
<comment type="caution">
    <text evidence="1">The sequence shown here is derived from an EMBL/GenBank/DDBJ whole genome shotgun (WGS) entry which is preliminary data.</text>
</comment>
<keyword evidence="2" id="KW-1185">Reference proteome</keyword>
<dbReference type="Proteomes" id="UP000574317">
    <property type="component" value="Unassembled WGS sequence"/>
</dbReference>